<dbReference type="GO" id="GO:0005634">
    <property type="term" value="C:nucleus"/>
    <property type="evidence" value="ECO:0007669"/>
    <property type="project" value="TreeGrafter"/>
</dbReference>
<keyword evidence="9" id="KW-1185">Reference proteome</keyword>
<sequence length="329" mass="38149">MDDEEIQGVITPFIKTANSEISHDVDSGLGWDIDKDWTFMWSSCRIAAVIMDDVTKSKSSMCSPSEIRRQERHIVRRRLFNSQDSMSSTKRPLDDPDTPVIKKISYININSDENSVDAKVSIIDAVDRLSDEPDLIADGSRSYSLPTVIGKHNDLKSISCYTMAALVRGNYSDEIENVTIIDCRYPYEYNGGHIKGAVNLYRREEIKKLLSRHRDQSAVKKHIIIFHCEFSSERGPKMYRFLRSEDRDLHKENYPQLYYPEVYLLDGGYKAFFESYKKVSYILLDLCEPDNYTPMLHNDYVADLRHFRVTSKSWAAGEKRNHSRQALRF</sequence>
<dbReference type="PANTHER" id="PTHR10828:SF17">
    <property type="entry name" value="PROTEIN-TYROSINE-PHOSPHATASE"/>
    <property type="match status" value="1"/>
</dbReference>
<dbReference type="GO" id="GO:0005737">
    <property type="term" value="C:cytoplasm"/>
    <property type="evidence" value="ECO:0007669"/>
    <property type="project" value="TreeGrafter"/>
</dbReference>
<dbReference type="SMART" id="SM00450">
    <property type="entry name" value="RHOD"/>
    <property type="match status" value="1"/>
</dbReference>
<dbReference type="FunFam" id="3.40.250.10:FF:000036">
    <property type="entry name" value="M-phase inducer phosphatase"/>
    <property type="match status" value="1"/>
</dbReference>
<dbReference type="InterPro" id="IPR001763">
    <property type="entry name" value="Rhodanese-like_dom"/>
</dbReference>
<dbReference type="SUPFAM" id="SSF52821">
    <property type="entry name" value="Rhodanese/Cell cycle control phosphatase"/>
    <property type="match status" value="1"/>
</dbReference>
<dbReference type="PANTHER" id="PTHR10828">
    <property type="entry name" value="M-PHASE INDUCER PHOSPHATASE DUAL SPECIFICITY PHOSPHATASE CDC25"/>
    <property type="match status" value="1"/>
</dbReference>
<evidence type="ECO:0000256" key="4">
    <source>
        <dbReference type="ARBA" id="ARBA00022912"/>
    </source>
</evidence>
<dbReference type="CDD" id="cd01530">
    <property type="entry name" value="Cdc25"/>
    <property type="match status" value="1"/>
</dbReference>
<dbReference type="InterPro" id="IPR000751">
    <property type="entry name" value="MPI_Phosphatase"/>
</dbReference>
<name>A0AAE0SEM5_9BIVA</name>
<evidence type="ECO:0000313" key="9">
    <source>
        <dbReference type="Proteomes" id="UP001195483"/>
    </source>
</evidence>
<dbReference type="PROSITE" id="PS50206">
    <property type="entry name" value="RHODANESE_3"/>
    <property type="match status" value="1"/>
</dbReference>
<dbReference type="EMBL" id="JAEAOA010002345">
    <property type="protein sequence ID" value="KAK3590048.1"/>
    <property type="molecule type" value="Genomic_DNA"/>
</dbReference>
<evidence type="ECO:0000256" key="2">
    <source>
        <dbReference type="ARBA" id="ARBA00022618"/>
    </source>
</evidence>
<organism evidence="8 9">
    <name type="scientific">Potamilus streckersoni</name>
    <dbReference type="NCBI Taxonomy" id="2493646"/>
    <lineage>
        <taxon>Eukaryota</taxon>
        <taxon>Metazoa</taxon>
        <taxon>Spiralia</taxon>
        <taxon>Lophotrochozoa</taxon>
        <taxon>Mollusca</taxon>
        <taxon>Bivalvia</taxon>
        <taxon>Autobranchia</taxon>
        <taxon>Heteroconchia</taxon>
        <taxon>Palaeoheterodonta</taxon>
        <taxon>Unionida</taxon>
        <taxon>Unionoidea</taxon>
        <taxon>Unionidae</taxon>
        <taxon>Ambleminae</taxon>
        <taxon>Lampsilini</taxon>
        <taxon>Potamilus</taxon>
    </lineage>
</organism>
<dbReference type="GO" id="GO:0010971">
    <property type="term" value="P:positive regulation of G2/M transition of mitotic cell cycle"/>
    <property type="evidence" value="ECO:0007669"/>
    <property type="project" value="TreeGrafter"/>
</dbReference>
<reference evidence="8" key="2">
    <citation type="journal article" date="2021" name="Genome Biol. Evol.">
        <title>Developing a high-quality reference genome for a parasitic bivalve with doubly uniparental inheritance (Bivalvia: Unionida).</title>
        <authorList>
            <person name="Smith C.H."/>
        </authorList>
    </citation>
    <scope>NUCLEOTIDE SEQUENCE</scope>
    <source>
        <strain evidence="8">CHS0354</strain>
        <tissue evidence="8">Mantle</tissue>
    </source>
</reference>
<evidence type="ECO:0000256" key="1">
    <source>
        <dbReference type="ARBA" id="ARBA00011065"/>
    </source>
</evidence>
<dbReference type="GO" id="GO:0009794">
    <property type="term" value="P:regulation of mitotic cell cycle, embryonic"/>
    <property type="evidence" value="ECO:0007669"/>
    <property type="project" value="UniProtKB-ARBA"/>
</dbReference>
<keyword evidence="2 6" id="KW-0132">Cell division</keyword>
<reference evidence="8" key="1">
    <citation type="journal article" date="2021" name="Genome Biol. Evol.">
        <title>A High-Quality Reference Genome for a Parasitic Bivalve with Doubly Uniparental Inheritance (Bivalvia: Unionida).</title>
        <authorList>
            <person name="Smith C.H."/>
        </authorList>
    </citation>
    <scope>NUCLEOTIDE SEQUENCE</scope>
    <source>
        <strain evidence="8">CHS0354</strain>
    </source>
</reference>
<evidence type="ECO:0000256" key="5">
    <source>
        <dbReference type="ARBA" id="ARBA00023306"/>
    </source>
</evidence>
<keyword evidence="5 6" id="KW-0131">Cell cycle</keyword>
<keyword evidence="4 6" id="KW-0904">Protein phosphatase</keyword>
<evidence type="ECO:0000256" key="3">
    <source>
        <dbReference type="ARBA" id="ARBA00022801"/>
    </source>
</evidence>
<comment type="caution">
    <text evidence="8">The sequence shown here is derived from an EMBL/GenBank/DDBJ whole genome shotgun (WGS) entry which is preliminary data.</text>
</comment>
<dbReference type="Proteomes" id="UP001195483">
    <property type="component" value="Unassembled WGS sequence"/>
</dbReference>
<reference evidence="8" key="3">
    <citation type="submission" date="2023-05" db="EMBL/GenBank/DDBJ databases">
        <authorList>
            <person name="Smith C.H."/>
        </authorList>
    </citation>
    <scope>NUCLEOTIDE SEQUENCE</scope>
    <source>
        <strain evidence="8">CHS0354</strain>
        <tissue evidence="8">Mantle</tissue>
    </source>
</reference>
<dbReference type="GO" id="GO:0000086">
    <property type="term" value="P:G2/M transition of mitotic cell cycle"/>
    <property type="evidence" value="ECO:0007669"/>
    <property type="project" value="TreeGrafter"/>
</dbReference>
<dbReference type="InterPro" id="IPR036873">
    <property type="entry name" value="Rhodanese-like_dom_sf"/>
</dbReference>
<evidence type="ECO:0000313" key="8">
    <source>
        <dbReference type="EMBL" id="KAK3590048.1"/>
    </source>
</evidence>
<proteinExistence type="inferred from homology"/>
<dbReference type="GO" id="GO:0004725">
    <property type="term" value="F:protein tyrosine phosphatase activity"/>
    <property type="evidence" value="ECO:0007669"/>
    <property type="project" value="UniProtKB-UniRule"/>
</dbReference>
<accession>A0AAE0SEM5</accession>
<protein>
    <recommendedName>
        <fullName evidence="6">M-phase inducer phosphatase</fullName>
        <ecNumber evidence="6">3.1.3.48</ecNumber>
    </recommendedName>
</protein>
<keyword evidence="6" id="KW-0498">Mitosis</keyword>
<dbReference type="Pfam" id="PF00581">
    <property type="entry name" value="Rhodanese"/>
    <property type="match status" value="1"/>
</dbReference>
<evidence type="ECO:0000259" key="7">
    <source>
        <dbReference type="PROSITE" id="PS50206"/>
    </source>
</evidence>
<dbReference type="EC" id="3.1.3.48" evidence="6"/>
<feature type="domain" description="Rhodanese" evidence="7">
    <location>
        <begin position="174"/>
        <end position="281"/>
    </location>
</feature>
<comment type="similarity">
    <text evidence="1 6">Belongs to the MPI phosphatase family.</text>
</comment>
<keyword evidence="3 6" id="KW-0378">Hydrolase</keyword>
<dbReference type="AlphaFoldDB" id="A0AAE0SEM5"/>
<dbReference type="GO" id="GO:0110032">
    <property type="term" value="P:positive regulation of G2/MI transition of meiotic cell cycle"/>
    <property type="evidence" value="ECO:0007669"/>
    <property type="project" value="TreeGrafter"/>
</dbReference>
<comment type="catalytic activity">
    <reaction evidence="6">
        <text>O-phospho-L-tyrosyl-[protein] + H2O = L-tyrosyl-[protein] + phosphate</text>
        <dbReference type="Rhea" id="RHEA:10684"/>
        <dbReference type="Rhea" id="RHEA-COMP:10136"/>
        <dbReference type="Rhea" id="RHEA-COMP:20101"/>
        <dbReference type="ChEBI" id="CHEBI:15377"/>
        <dbReference type="ChEBI" id="CHEBI:43474"/>
        <dbReference type="ChEBI" id="CHEBI:46858"/>
        <dbReference type="ChEBI" id="CHEBI:61978"/>
        <dbReference type="EC" id="3.1.3.48"/>
    </reaction>
</comment>
<dbReference type="PRINTS" id="PR00716">
    <property type="entry name" value="MPIPHPHTASE"/>
</dbReference>
<dbReference type="Gene3D" id="3.40.250.10">
    <property type="entry name" value="Rhodanese-like domain"/>
    <property type="match status" value="1"/>
</dbReference>
<comment type="function">
    <text evidence="6">Tyrosine protein phosphatase which functions as a dosage-dependent inducer of mitotic progression.</text>
</comment>
<dbReference type="GO" id="GO:0032502">
    <property type="term" value="P:developmental process"/>
    <property type="evidence" value="ECO:0007669"/>
    <property type="project" value="UniProtKB-ARBA"/>
</dbReference>
<dbReference type="GO" id="GO:0051301">
    <property type="term" value="P:cell division"/>
    <property type="evidence" value="ECO:0007669"/>
    <property type="project" value="UniProtKB-UniRule"/>
</dbReference>
<gene>
    <name evidence="8" type="ORF">CHS0354_041075</name>
</gene>
<evidence type="ECO:0000256" key="6">
    <source>
        <dbReference type="RuleBase" id="RU368028"/>
    </source>
</evidence>